<evidence type="ECO:0000313" key="1">
    <source>
        <dbReference type="EMBL" id="KAK8883941.1"/>
    </source>
</evidence>
<reference evidence="1 2" key="1">
    <citation type="submission" date="2024-04" db="EMBL/GenBank/DDBJ databases">
        <title>Tritrichomonas musculus Genome.</title>
        <authorList>
            <person name="Alves-Ferreira E."/>
            <person name="Grigg M."/>
            <person name="Lorenzi H."/>
            <person name="Galac M."/>
        </authorList>
    </citation>
    <scope>NUCLEOTIDE SEQUENCE [LARGE SCALE GENOMIC DNA]</scope>
    <source>
        <strain evidence="1 2">EAF2021</strain>
    </source>
</reference>
<sequence>MEIEEYLNKMQLVQRSILNLIESHSNEKRKYDDFVKLLNELKIAENINDFKLFLYLLLHIYSFHHYSPSFFDYIKQILLLYKDKIHEYYSNREIFSIFQDNYDVLLYLIESKMLILDENIANQIIPHYIHKYFLPEINPFLLAKKGKAEPIPADYKTKRAQTQSKTPLMQIFIKDSVTEFDVYVKKQKSGFLNKSIDPTEFETNVFLRSKYRVSLIQYAAFYGSVKILQYLLKENVETDHSLWIFAIYSNNQKIIEILEKTEIKMYPENCYLEAIKCYHIDMANYIKNKYLADKSIDISLKCLEFYNFEFIQKDIINASVFHLLCKYDYISFVKALLQDQSIDVNAKDIRNQLFQ</sequence>
<accession>A0ABR2JZR8</accession>
<dbReference type="InterPro" id="IPR002110">
    <property type="entry name" value="Ankyrin_rpt"/>
</dbReference>
<dbReference type="SUPFAM" id="SSF48403">
    <property type="entry name" value="Ankyrin repeat"/>
    <property type="match status" value="1"/>
</dbReference>
<dbReference type="Proteomes" id="UP001470230">
    <property type="component" value="Unassembled WGS sequence"/>
</dbReference>
<name>A0ABR2JZR8_9EUKA</name>
<dbReference type="SMART" id="SM00248">
    <property type="entry name" value="ANK"/>
    <property type="match status" value="2"/>
</dbReference>
<evidence type="ECO:0008006" key="3">
    <source>
        <dbReference type="Google" id="ProtNLM"/>
    </source>
</evidence>
<proteinExistence type="predicted"/>
<dbReference type="PANTHER" id="PTHR24159">
    <property type="match status" value="1"/>
</dbReference>
<dbReference type="Gene3D" id="1.25.40.20">
    <property type="entry name" value="Ankyrin repeat-containing domain"/>
    <property type="match status" value="1"/>
</dbReference>
<comment type="caution">
    <text evidence="1">The sequence shown here is derived from an EMBL/GenBank/DDBJ whole genome shotgun (WGS) entry which is preliminary data.</text>
</comment>
<dbReference type="PANTHER" id="PTHR24159:SF5">
    <property type="entry name" value="ANK_REP_REGION DOMAIN-CONTAINING PROTEIN"/>
    <property type="match status" value="1"/>
</dbReference>
<dbReference type="EMBL" id="JAPFFF010000008">
    <property type="protein sequence ID" value="KAK8883941.1"/>
    <property type="molecule type" value="Genomic_DNA"/>
</dbReference>
<organism evidence="1 2">
    <name type="scientific">Tritrichomonas musculus</name>
    <dbReference type="NCBI Taxonomy" id="1915356"/>
    <lineage>
        <taxon>Eukaryota</taxon>
        <taxon>Metamonada</taxon>
        <taxon>Parabasalia</taxon>
        <taxon>Tritrichomonadida</taxon>
        <taxon>Tritrichomonadidae</taxon>
        <taxon>Tritrichomonas</taxon>
    </lineage>
</organism>
<gene>
    <name evidence="1" type="ORF">M9Y10_043043</name>
</gene>
<keyword evidence="2" id="KW-1185">Reference proteome</keyword>
<dbReference type="InterPro" id="IPR036770">
    <property type="entry name" value="Ankyrin_rpt-contain_sf"/>
</dbReference>
<protein>
    <recommendedName>
        <fullName evidence="3">DUF3447 domain-containing protein</fullName>
    </recommendedName>
</protein>
<evidence type="ECO:0000313" key="2">
    <source>
        <dbReference type="Proteomes" id="UP001470230"/>
    </source>
</evidence>